<protein>
    <submittedName>
        <fullName evidence="1">Uncharacterized protein</fullName>
    </submittedName>
</protein>
<feature type="non-terminal residue" evidence="1">
    <location>
        <position position="1"/>
    </location>
</feature>
<feature type="non-terminal residue" evidence="1">
    <location>
        <position position="296"/>
    </location>
</feature>
<evidence type="ECO:0000313" key="2">
    <source>
        <dbReference type="Proteomes" id="UP001357485"/>
    </source>
</evidence>
<comment type="caution">
    <text evidence="1">The sequence shown here is derived from an EMBL/GenBank/DDBJ whole genome shotgun (WGS) entry which is preliminary data.</text>
</comment>
<evidence type="ECO:0000313" key="1">
    <source>
        <dbReference type="EMBL" id="KAK5107045.1"/>
    </source>
</evidence>
<keyword evidence="2" id="KW-1185">Reference proteome</keyword>
<accession>A0ABR0KQE5</accession>
<reference evidence="1 2" key="1">
    <citation type="submission" date="2023-08" db="EMBL/GenBank/DDBJ databases">
        <title>Black Yeasts Isolated from many extreme environments.</title>
        <authorList>
            <person name="Coleine C."/>
            <person name="Stajich J.E."/>
            <person name="Selbmann L."/>
        </authorList>
    </citation>
    <scope>NUCLEOTIDE SEQUENCE [LARGE SCALE GENOMIC DNA]</scope>
    <source>
        <strain evidence="1 2">CCFEE 536</strain>
    </source>
</reference>
<proteinExistence type="predicted"/>
<name>A0ABR0KQE5_9PEZI</name>
<sequence length="296" mass="30432">TITGSTTVISGVTLTYPTGYAQYAANGLFGGVDRFTQVDLTAPATCTATRTSIVLPASTDAASFFYAIPSGDINLEVLPPPFLDYLMEFPTVQEQFAYQNLSKCRDPDSSTNTAIGNTQVIVTLARVSIATGAPTLLPPPPDSIPTTTADSVRGGQAFDFASNRISHFSPKFVTSSPKLDTSATPNNGSGAGSATVKFCDRSSSSSVLCLCFNFDTGIKTNNSTGSSGATVESSRVPSSSGVLCLSFSFDTGINANNSTGSGSATVKLCDRSSSSGVLCLSSNFDTGINANNSTGS</sequence>
<organism evidence="1 2">
    <name type="scientific">Cryomyces antarcticus</name>
    <dbReference type="NCBI Taxonomy" id="329879"/>
    <lineage>
        <taxon>Eukaryota</taxon>
        <taxon>Fungi</taxon>
        <taxon>Dikarya</taxon>
        <taxon>Ascomycota</taxon>
        <taxon>Pezizomycotina</taxon>
        <taxon>Dothideomycetes</taxon>
        <taxon>Dothideomycetes incertae sedis</taxon>
        <taxon>Cryomyces</taxon>
    </lineage>
</organism>
<dbReference type="EMBL" id="JAVRRA010025821">
    <property type="protein sequence ID" value="KAK5107045.1"/>
    <property type="molecule type" value="Genomic_DNA"/>
</dbReference>
<dbReference type="Proteomes" id="UP001357485">
    <property type="component" value="Unassembled WGS sequence"/>
</dbReference>
<gene>
    <name evidence="1" type="ORF">LTR16_006428</name>
</gene>